<dbReference type="Pfam" id="PF02342">
    <property type="entry name" value="TerD"/>
    <property type="match status" value="1"/>
</dbReference>
<evidence type="ECO:0000256" key="2">
    <source>
        <dbReference type="SAM" id="MobiDB-lite"/>
    </source>
</evidence>
<reference evidence="4 5" key="1">
    <citation type="journal article" date="2015" name="Genome Biol. Evol.">
        <title>Characterization of Three Mycobacterium spp. with Potential Use in Bioremediation by Genome Sequencing and Comparative Genomics.</title>
        <authorList>
            <person name="Das S."/>
            <person name="Pettersson B.M."/>
            <person name="Behra P.R."/>
            <person name="Ramesh M."/>
            <person name="Dasgupta S."/>
            <person name="Bhattacharya A."/>
            <person name="Kirsebom L.A."/>
        </authorList>
    </citation>
    <scope>NUCLEOTIDE SEQUENCE [LARGE SCALE GENOMIC DNA]</scope>
    <source>
        <strain evidence="4 5">DSM 43826</strain>
    </source>
</reference>
<dbReference type="RefSeq" id="WP_082730653.1">
    <property type="nucleotide sequence ID" value="NZ_JYNL01000027.1"/>
</dbReference>
<dbReference type="PANTHER" id="PTHR32097:SF4">
    <property type="entry name" value="GENERAL STRESS PROTEIN 16U"/>
    <property type="match status" value="1"/>
</dbReference>
<dbReference type="PATRIC" id="fig|37916.4.peg.3134"/>
<proteinExistence type="inferred from homology"/>
<dbReference type="STRING" id="37916.MCHLDSM_03210"/>
<dbReference type="Proteomes" id="UP000036513">
    <property type="component" value="Unassembled WGS sequence"/>
</dbReference>
<protein>
    <submittedName>
        <fullName evidence="4">General stress protein 16U</fullName>
    </submittedName>
</protein>
<accession>A0A0J6W201</accession>
<evidence type="ECO:0000313" key="4">
    <source>
        <dbReference type="EMBL" id="KMO75712.1"/>
    </source>
</evidence>
<name>A0A0J6W201_9MYCO</name>
<evidence type="ECO:0000313" key="5">
    <source>
        <dbReference type="Proteomes" id="UP000036513"/>
    </source>
</evidence>
<gene>
    <name evidence="4" type="primary">yceD_1</name>
    <name evidence="4" type="ORF">MCHLDSM_03210</name>
</gene>
<evidence type="ECO:0000256" key="1">
    <source>
        <dbReference type="ARBA" id="ARBA00008775"/>
    </source>
</evidence>
<dbReference type="InterPro" id="IPR051324">
    <property type="entry name" value="Stress/Tellurium_Resist"/>
</dbReference>
<dbReference type="PANTHER" id="PTHR32097">
    <property type="entry name" value="CAMP-BINDING PROTEIN 1-RELATED"/>
    <property type="match status" value="1"/>
</dbReference>
<keyword evidence="5" id="KW-1185">Reference proteome</keyword>
<dbReference type="AlphaFoldDB" id="A0A0J6W201"/>
<dbReference type="EMBL" id="JYNL01000027">
    <property type="protein sequence ID" value="KMO75712.1"/>
    <property type="molecule type" value="Genomic_DNA"/>
</dbReference>
<comment type="similarity">
    <text evidence="1">Belongs to the CAPAB/TerDEXZ family.</text>
</comment>
<feature type="domain" description="TerD" evidence="3">
    <location>
        <begin position="1"/>
        <end position="170"/>
    </location>
</feature>
<evidence type="ECO:0000259" key="3">
    <source>
        <dbReference type="Pfam" id="PF02342"/>
    </source>
</evidence>
<dbReference type="SMR" id="A0A0J6W201"/>
<feature type="region of interest" description="Disordered" evidence="2">
    <location>
        <begin position="172"/>
        <end position="208"/>
    </location>
</feature>
<sequence length="208" mass="22065">MGIALRKGENMPILASVAEIRCRWSSFGDVDADLSALLLRGRQVRTDDDFIFYNQAESVDGSVKYLGKRHAGDGFEDRIAINLADVAAAADIDAIAVVLSVDSGHRLVELGAVTATILDAGGTSLATFTMIDLTVETAAVAFEIYRRGGWKARAVGQGYHDGLAGLARDFGVTVDDESPSTPNPTDPSQTPTPAVDWNNPPVPAGYEI</sequence>
<dbReference type="Gene3D" id="2.60.60.30">
    <property type="entry name" value="sav2460 like domains"/>
    <property type="match status" value="1"/>
</dbReference>
<dbReference type="CDD" id="cd06974">
    <property type="entry name" value="TerD_like"/>
    <property type="match status" value="1"/>
</dbReference>
<comment type="caution">
    <text evidence="4">The sequence shown here is derived from an EMBL/GenBank/DDBJ whole genome shotgun (WGS) entry which is preliminary data.</text>
</comment>
<dbReference type="InterPro" id="IPR003325">
    <property type="entry name" value="TerD"/>
</dbReference>
<organism evidence="4 5">
    <name type="scientific">Mycolicibacterium chlorophenolicum</name>
    <dbReference type="NCBI Taxonomy" id="37916"/>
    <lineage>
        <taxon>Bacteria</taxon>
        <taxon>Bacillati</taxon>
        <taxon>Actinomycetota</taxon>
        <taxon>Actinomycetes</taxon>
        <taxon>Mycobacteriales</taxon>
        <taxon>Mycobacteriaceae</taxon>
        <taxon>Mycolicibacterium</taxon>
    </lineage>
</organism>